<dbReference type="InterPro" id="IPR012337">
    <property type="entry name" value="RNaseH-like_sf"/>
</dbReference>
<organism evidence="3 4">
    <name type="scientific">Cytospora paraplurivora</name>
    <dbReference type="NCBI Taxonomy" id="2898453"/>
    <lineage>
        <taxon>Eukaryota</taxon>
        <taxon>Fungi</taxon>
        <taxon>Dikarya</taxon>
        <taxon>Ascomycota</taxon>
        <taxon>Pezizomycotina</taxon>
        <taxon>Sordariomycetes</taxon>
        <taxon>Sordariomycetidae</taxon>
        <taxon>Diaporthales</taxon>
        <taxon>Cytosporaceae</taxon>
        <taxon>Cytospora</taxon>
    </lineage>
</organism>
<dbReference type="PANTHER" id="PTHR28083">
    <property type="entry name" value="GOOD FOR FULL DBP5 ACTIVITY PROTEIN 2"/>
    <property type="match status" value="1"/>
</dbReference>
<reference evidence="3 4" key="1">
    <citation type="journal article" date="2023" name="PLoS ONE">
        <title>Cytospora paraplurivora sp. nov. isolated from orchards with fruit tree decline syndrome in Ontario, Canada.</title>
        <authorList>
            <person name="Ilyukhin E."/>
            <person name="Nguyen H.D.T."/>
            <person name="Castle A.J."/>
            <person name="Ellouze W."/>
        </authorList>
    </citation>
    <scope>NUCLEOTIDE SEQUENCE [LARGE SCALE GENOMIC DNA]</scope>
    <source>
        <strain evidence="3 4">FDS-564</strain>
    </source>
</reference>
<accession>A0AAN9U827</accession>
<feature type="compositionally biased region" description="Low complexity" evidence="1">
    <location>
        <begin position="274"/>
        <end position="286"/>
    </location>
</feature>
<dbReference type="SUPFAM" id="SSF53098">
    <property type="entry name" value="Ribonuclease H-like"/>
    <property type="match status" value="1"/>
</dbReference>
<proteinExistence type="predicted"/>
<keyword evidence="4" id="KW-1185">Reference proteome</keyword>
<dbReference type="InterPro" id="IPR036397">
    <property type="entry name" value="RNaseH_sf"/>
</dbReference>
<evidence type="ECO:0000313" key="3">
    <source>
        <dbReference type="EMBL" id="KAK7742301.1"/>
    </source>
</evidence>
<feature type="compositionally biased region" description="Basic and acidic residues" evidence="1">
    <location>
        <begin position="366"/>
        <end position="377"/>
    </location>
</feature>
<dbReference type="GO" id="GO:0005634">
    <property type="term" value="C:nucleus"/>
    <property type="evidence" value="ECO:0007669"/>
    <property type="project" value="TreeGrafter"/>
</dbReference>
<feature type="compositionally biased region" description="Polar residues" evidence="1">
    <location>
        <begin position="316"/>
        <end position="325"/>
    </location>
</feature>
<dbReference type="AlphaFoldDB" id="A0AAN9U827"/>
<feature type="compositionally biased region" description="Basic and acidic residues" evidence="1">
    <location>
        <begin position="445"/>
        <end position="461"/>
    </location>
</feature>
<feature type="compositionally biased region" description="Basic and acidic residues" evidence="1">
    <location>
        <begin position="411"/>
        <end position="420"/>
    </location>
</feature>
<dbReference type="Pfam" id="PF21762">
    <property type="entry name" value="DEDDh_C"/>
    <property type="match status" value="1"/>
</dbReference>
<evidence type="ECO:0000313" key="4">
    <source>
        <dbReference type="Proteomes" id="UP001320245"/>
    </source>
</evidence>
<dbReference type="InterPro" id="IPR040151">
    <property type="entry name" value="Gfd2/YDR514C-like"/>
</dbReference>
<gene>
    <name evidence="3" type="ORF">SLS53_004445</name>
</gene>
<name>A0AAN9U827_9PEZI</name>
<dbReference type="EMBL" id="JAJSPL020000015">
    <property type="protein sequence ID" value="KAK7742301.1"/>
    <property type="molecule type" value="Genomic_DNA"/>
</dbReference>
<feature type="compositionally biased region" description="Pro residues" evidence="1">
    <location>
        <begin position="256"/>
        <end position="273"/>
    </location>
</feature>
<dbReference type="InterPro" id="IPR048519">
    <property type="entry name" value="Gfd2/YDR514C-like_C"/>
</dbReference>
<dbReference type="Gene3D" id="3.30.420.10">
    <property type="entry name" value="Ribonuclease H-like superfamily/Ribonuclease H"/>
    <property type="match status" value="1"/>
</dbReference>
<comment type="caution">
    <text evidence="3">The sequence shown here is derived from an EMBL/GenBank/DDBJ whole genome shotgun (WGS) entry which is preliminary data.</text>
</comment>
<evidence type="ECO:0000259" key="2">
    <source>
        <dbReference type="Pfam" id="PF21762"/>
    </source>
</evidence>
<feature type="compositionally biased region" description="Low complexity" evidence="1">
    <location>
        <begin position="426"/>
        <end position="436"/>
    </location>
</feature>
<protein>
    <recommendedName>
        <fullName evidence="2">Gfd2/YDR514C-like C-terminal domain-containing protein</fullName>
    </recommendedName>
</protein>
<dbReference type="GO" id="GO:0003676">
    <property type="term" value="F:nucleic acid binding"/>
    <property type="evidence" value="ECO:0007669"/>
    <property type="project" value="InterPro"/>
</dbReference>
<feature type="compositionally biased region" description="Polar residues" evidence="1">
    <location>
        <begin position="389"/>
        <end position="400"/>
    </location>
</feature>
<feature type="region of interest" description="Disordered" evidence="1">
    <location>
        <begin position="205"/>
        <end position="232"/>
    </location>
</feature>
<dbReference type="Proteomes" id="UP001320245">
    <property type="component" value="Unassembled WGS sequence"/>
</dbReference>
<dbReference type="PANTHER" id="PTHR28083:SF1">
    <property type="entry name" value="GOOD FOR FULL DBP5 ACTIVITY PROTEIN 2"/>
    <property type="match status" value="1"/>
</dbReference>
<sequence>MRLVNDNAQEVYDARALENEPEYLWSLWKLSDHERICFISIDLEGPPEVITELGFVFQRKNDSRPSGRHIIVKGTQHLKKDPPKPCGFGITSEEIGESDQLYTILDDFFTHQLRVNQSVILTGFDIKGDLSRIDRDCSWRPPRGVSIIDAAIVFRALSGMSKYPSKAAALATLGVQEVPTAPFHNAANDAWYALEILFREAEQAVRQKEDPDGEGTIDWLAPTNAPPSSPILSSTKNLALRLSYPYFLPTPICTLHPPPRPRPTSQAPAPPPSDQQSQPMQPPSSTVGTPGAPQPGTKRRRRREKRKMRPEDNVDTTDATLWTTRVDSRLAKTSKLKGRREKGGMDADDTVDTTGATPSTTLVDCRPADQSELDGRGVKRSLGADDTVDTTGAMPSTNPMDSRPSKKTKLERRGEKRSMCPDDTADAIAATPSTTPVDNRPAKKPRLEGRRQSNEFHERPLALRPLALAVQPDKGAGETG</sequence>
<feature type="compositionally biased region" description="Basic residues" evidence="1">
    <location>
        <begin position="297"/>
        <end position="308"/>
    </location>
</feature>
<feature type="domain" description="Gfd2/YDR514C-like C-terminal" evidence="2">
    <location>
        <begin position="38"/>
        <end position="198"/>
    </location>
</feature>
<feature type="region of interest" description="Disordered" evidence="1">
    <location>
        <begin position="254"/>
        <end position="480"/>
    </location>
</feature>
<evidence type="ECO:0000256" key="1">
    <source>
        <dbReference type="SAM" id="MobiDB-lite"/>
    </source>
</evidence>